<organism evidence="1 2">
    <name type="scientific">Ancylostoma duodenale</name>
    <dbReference type="NCBI Taxonomy" id="51022"/>
    <lineage>
        <taxon>Eukaryota</taxon>
        <taxon>Metazoa</taxon>
        <taxon>Ecdysozoa</taxon>
        <taxon>Nematoda</taxon>
        <taxon>Chromadorea</taxon>
        <taxon>Rhabditida</taxon>
        <taxon>Rhabditina</taxon>
        <taxon>Rhabditomorpha</taxon>
        <taxon>Strongyloidea</taxon>
        <taxon>Ancylostomatidae</taxon>
        <taxon>Ancylostomatinae</taxon>
        <taxon>Ancylostoma</taxon>
    </lineage>
</organism>
<dbReference type="AlphaFoldDB" id="A0A0C2C309"/>
<gene>
    <name evidence="1" type="ORF">ANCDUO_19245</name>
</gene>
<dbReference type="EMBL" id="KN749030">
    <property type="protein sequence ID" value="KIH50673.1"/>
    <property type="molecule type" value="Genomic_DNA"/>
</dbReference>
<dbReference type="OrthoDB" id="5974730at2759"/>
<name>A0A0C2C309_9BILA</name>
<keyword evidence="2" id="KW-1185">Reference proteome</keyword>
<protein>
    <submittedName>
        <fullName evidence="1">Uncharacterized protein</fullName>
    </submittedName>
</protein>
<proteinExistence type="predicted"/>
<sequence>MEVYDGAHTEKLKPDQKIAAIKDVPGLLEIAAFGLFYTGTFVGPQFNLNKFRSVVNGDWLDEKRQPKASA</sequence>
<accession>A0A0C2C309</accession>
<reference evidence="1 2" key="1">
    <citation type="submission" date="2013-12" db="EMBL/GenBank/DDBJ databases">
        <title>Draft genome of the parsitic nematode Ancylostoma duodenale.</title>
        <authorList>
            <person name="Mitreva M."/>
        </authorList>
    </citation>
    <scope>NUCLEOTIDE SEQUENCE [LARGE SCALE GENOMIC DNA]</scope>
    <source>
        <strain evidence="1 2">Zhejiang</strain>
    </source>
</reference>
<dbReference type="Proteomes" id="UP000054047">
    <property type="component" value="Unassembled WGS sequence"/>
</dbReference>
<evidence type="ECO:0000313" key="2">
    <source>
        <dbReference type="Proteomes" id="UP000054047"/>
    </source>
</evidence>
<evidence type="ECO:0000313" key="1">
    <source>
        <dbReference type="EMBL" id="KIH50673.1"/>
    </source>
</evidence>